<dbReference type="EMBL" id="JAMPKM010000005">
    <property type="protein sequence ID" value="MEP0817691.1"/>
    <property type="molecule type" value="Genomic_DNA"/>
</dbReference>
<feature type="binding site" evidence="6">
    <location>
        <position position="105"/>
    </location>
    <ligand>
        <name>S-adenosyl-L-methionine</name>
        <dbReference type="ChEBI" id="CHEBI:59789"/>
    </ligand>
</feature>
<keyword evidence="4 6" id="KW-0808">Transferase</keyword>
<dbReference type="GO" id="GO:0032259">
    <property type="term" value="P:methylation"/>
    <property type="evidence" value="ECO:0007669"/>
    <property type="project" value="UniProtKB-KW"/>
</dbReference>
<accession>A0ABV0J7D7</accession>
<dbReference type="Pfam" id="PF02527">
    <property type="entry name" value="GidB"/>
    <property type="match status" value="2"/>
</dbReference>
<feature type="binding site" evidence="6">
    <location>
        <begin position="151"/>
        <end position="152"/>
    </location>
    <ligand>
        <name>S-adenosyl-L-methionine</name>
        <dbReference type="ChEBI" id="CHEBI:59789"/>
    </ligand>
</feature>
<dbReference type="InterPro" id="IPR003682">
    <property type="entry name" value="rRNA_ssu_MeTfrase_G"/>
</dbReference>
<dbReference type="PANTHER" id="PTHR31760:SF0">
    <property type="entry name" value="S-ADENOSYL-L-METHIONINE-DEPENDENT METHYLTRANSFERASES SUPERFAMILY PROTEIN"/>
    <property type="match status" value="1"/>
</dbReference>
<keyword evidence="8" id="KW-1185">Reference proteome</keyword>
<dbReference type="EC" id="2.1.1.-" evidence="6"/>
<dbReference type="SUPFAM" id="SSF53335">
    <property type="entry name" value="S-adenosyl-L-methionine-dependent methyltransferases"/>
    <property type="match status" value="1"/>
</dbReference>
<protein>
    <recommendedName>
        <fullName evidence="6">Ribosomal RNA small subunit methyltransferase G</fullName>
        <ecNumber evidence="6">2.1.1.-</ecNumber>
    </recommendedName>
    <alternativeName>
        <fullName evidence="6">16S rRNA 7-methylguanosine methyltransferase</fullName>
        <shortName evidence="6">16S rRNA m7G methyltransferase</shortName>
    </alternativeName>
</protein>
<dbReference type="PIRSF" id="PIRSF003078">
    <property type="entry name" value="GidB"/>
    <property type="match status" value="1"/>
</dbReference>
<keyword evidence="3 6" id="KW-0489">Methyltransferase</keyword>
<dbReference type="HAMAP" id="MF_00074">
    <property type="entry name" value="16SrRNA_methyltr_G"/>
    <property type="match status" value="1"/>
</dbReference>
<proteinExistence type="inferred from homology"/>
<dbReference type="Gene3D" id="3.40.50.150">
    <property type="entry name" value="Vaccinia Virus protein VP39"/>
    <property type="match status" value="1"/>
</dbReference>
<keyword evidence="1 6" id="KW-0963">Cytoplasm</keyword>
<keyword evidence="2 6" id="KW-0698">rRNA processing</keyword>
<comment type="function">
    <text evidence="6">Specifically methylates the N7 position of a guanine in 16S rRNA.</text>
</comment>
<evidence type="ECO:0000256" key="1">
    <source>
        <dbReference type="ARBA" id="ARBA00022490"/>
    </source>
</evidence>
<reference evidence="7 8" key="1">
    <citation type="submission" date="2022-04" db="EMBL/GenBank/DDBJ databases">
        <title>Positive selection, recombination, and allopatry shape intraspecific diversity of widespread and dominant cyanobacteria.</title>
        <authorList>
            <person name="Wei J."/>
            <person name="Shu W."/>
            <person name="Hu C."/>
        </authorList>
    </citation>
    <scope>NUCLEOTIDE SEQUENCE [LARGE SCALE GENOMIC DNA]</scope>
    <source>
        <strain evidence="7 8">GB2-A4</strain>
    </source>
</reference>
<comment type="similarity">
    <text evidence="6">Belongs to the methyltransferase superfamily. RNA methyltransferase RsmG family.</text>
</comment>
<sequence>MIAVWQKTLRWQPTSHQQQQLQRLYELILEGNRQLNLTRITEPSEFWEKHLWDSLRGIAPFFKEEGGGMKDEFDSSSSFIPPYGSGEGVHPSSFRVIDIGTGGGFPGIPAAIACPDWQVTLLDSTQKKVTFLQTLATTLELENITTLVDRAEQVGQLPEHREAYDLALIRAVGSASVCAEYALPLLKLEGQAVLYRGQWTAEETGALRPAVAQLGGAIAAIEECSTPVSQGMRHCLYLRKVAPTPSEFPRAIGVPAKQPL</sequence>
<comment type="subcellular location">
    <subcellularLocation>
        <location evidence="6">Cytoplasm</location>
    </subcellularLocation>
</comment>
<feature type="binding site" evidence="6">
    <location>
        <position position="100"/>
    </location>
    <ligand>
        <name>S-adenosyl-L-methionine</name>
        <dbReference type="ChEBI" id="CHEBI:59789"/>
    </ligand>
</feature>
<evidence type="ECO:0000256" key="4">
    <source>
        <dbReference type="ARBA" id="ARBA00022679"/>
    </source>
</evidence>
<organism evidence="7 8">
    <name type="scientific">Trichocoleus desertorum GB2-A4</name>
    <dbReference type="NCBI Taxonomy" id="2933944"/>
    <lineage>
        <taxon>Bacteria</taxon>
        <taxon>Bacillati</taxon>
        <taxon>Cyanobacteriota</taxon>
        <taxon>Cyanophyceae</taxon>
        <taxon>Leptolyngbyales</taxon>
        <taxon>Trichocoleusaceae</taxon>
        <taxon>Trichocoleus</taxon>
    </lineage>
</organism>
<dbReference type="NCBIfam" id="TIGR00138">
    <property type="entry name" value="rsmG_gidB"/>
    <property type="match status" value="1"/>
</dbReference>
<feature type="binding site" evidence="6">
    <location>
        <begin position="123"/>
        <end position="125"/>
    </location>
    <ligand>
        <name>S-adenosyl-L-methionine</name>
        <dbReference type="ChEBI" id="CHEBI:59789"/>
    </ligand>
</feature>
<evidence type="ECO:0000256" key="6">
    <source>
        <dbReference type="HAMAP-Rule" id="MF_00074"/>
    </source>
</evidence>
<dbReference type="PANTHER" id="PTHR31760">
    <property type="entry name" value="S-ADENOSYL-L-METHIONINE-DEPENDENT METHYLTRANSFERASES SUPERFAMILY PROTEIN"/>
    <property type="match status" value="1"/>
</dbReference>
<evidence type="ECO:0000313" key="7">
    <source>
        <dbReference type="EMBL" id="MEP0817691.1"/>
    </source>
</evidence>
<dbReference type="InterPro" id="IPR029063">
    <property type="entry name" value="SAM-dependent_MTases_sf"/>
</dbReference>
<dbReference type="Proteomes" id="UP001464891">
    <property type="component" value="Unassembled WGS sequence"/>
</dbReference>
<comment type="caution">
    <text evidence="7">The sequence shown here is derived from an EMBL/GenBank/DDBJ whole genome shotgun (WGS) entry which is preliminary data.</text>
</comment>
<keyword evidence="5 6" id="KW-0949">S-adenosyl-L-methionine</keyword>
<dbReference type="CDD" id="cd02440">
    <property type="entry name" value="AdoMet_MTases"/>
    <property type="match status" value="1"/>
</dbReference>
<evidence type="ECO:0000256" key="5">
    <source>
        <dbReference type="ARBA" id="ARBA00022691"/>
    </source>
</evidence>
<evidence type="ECO:0000313" key="8">
    <source>
        <dbReference type="Proteomes" id="UP001464891"/>
    </source>
</evidence>
<name>A0ABV0J7D7_9CYAN</name>
<evidence type="ECO:0000256" key="2">
    <source>
        <dbReference type="ARBA" id="ARBA00022552"/>
    </source>
</evidence>
<evidence type="ECO:0000256" key="3">
    <source>
        <dbReference type="ARBA" id="ARBA00022603"/>
    </source>
</evidence>
<feature type="binding site" evidence="6">
    <location>
        <position position="170"/>
    </location>
    <ligand>
        <name>S-adenosyl-L-methionine</name>
        <dbReference type="ChEBI" id="CHEBI:59789"/>
    </ligand>
</feature>
<dbReference type="GO" id="GO:0008168">
    <property type="term" value="F:methyltransferase activity"/>
    <property type="evidence" value="ECO:0007669"/>
    <property type="project" value="UniProtKB-KW"/>
</dbReference>
<gene>
    <name evidence="6 7" type="primary">rsmG</name>
    <name evidence="7" type="ORF">NC998_11335</name>
</gene>